<dbReference type="PANTHER" id="PTHR23349:SF108">
    <property type="entry name" value="BHLH DOMAIN-CONTAINING PROTEIN"/>
    <property type="match status" value="1"/>
</dbReference>
<evidence type="ECO:0000256" key="1">
    <source>
        <dbReference type="ARBA" id="ARBA00022473"/>
    </source>
</evidence>
<feature type="domain" description="BHLH" evidence="4">
    <location>
        <begin position="77"/>
        <end position="140"/>
    </location>
</feature>
<keyword evidence="1" id="KW-0217">Developmental protein</keyword>
<evidence type="ECO:0000259" key="4">
    <source>
        <dbReference type="PROSITE" id="PS50888"/>
    </source>
</evidence>
<comment type="caution">
    <text evidence="5">The sequence shown here is derived from an EMBL/GenBank/DDBJ whole genome shotgun (WGS) entry which is preliminary data.</text>
</comment>
<evidence type="ECO:0000256" key="2">
    <source>
        <dbReference type="ARBA" id="ARBA00022782"/>
    </source>
</evidence>
<dbReference type="SMART" id="SM00353">
    <property type="entry name" value="HLH"/>
    <property type="match status" value="1"/>
</dbReference>
<dbReference type="GO" id="GO:0005667">
    <property type="term" value="C:transcription regulator complex"/>
    <property type="evidence" value="ECO:0007669"/>
    <property type="project" value="UniProtKB-ARBA"/>
</dbReference>
<dbReference type="Proteomes" id="UP001159042">
    <property type="component" value="Unassembled WGS sequence"/>
</dbReference>
<keyword evidence="3" id="KW-0238">DNA-binding</keyword>
<dbReference type="GO" id="GO:0007417">
    <property type="term" value="P:central nervous system development"/>
    <property type="evidence" value="ECO:0007669"/>
    <property type="project" value="UniProtKB-ARBA"/>
</dbReference>
<proteinExistence type="predicted"/>
<dbReference type="CDD" id="cd19744">
    <property type="entry name" value="bHLH_TS_dAS-C_like"/>
    <property type="match status" value="1"/>
</dbReference>
<dbReference type="PROSITE" id="PS50888">
    <property type="entry name" value="BHLH"/>
    <property type="match status" value="1"/>
</dbReference>
<protein>
    <recommendedName>
        <fullName evidence="4">BHLH domain-containing protein</fullName>
    </recommendedName>
</protein>
<gene>
    <name evidence="5" type="ORF">NQ315_007789</name>
</gene>
<reference evidence="5 6" key="1">
    <citation type="journal article" date="2023" name="Insect Mol. Biol.">
        <title>Genome sequencing provides insights into the evolution of gene families encoding plant cell wall-degrading enzymes in longhorned beetles.</title>
        <authorList>
            <person name="Shin N.R."/>
            <person name="Okamura Y."/>
            <person name="Kirsch R."/>
            <person name="Pauchet Y."/>
        </authorList>
    </citation>
    <scope>NUCLEOTIDE SEQUENCE [LARGE SCALE GENOMIC DNA]</scope>
    <source>
        <strain evidence="5">EAD_L_NR</strain>
    </source>
</reference>
<dbReference type="InterPro" id="IPR050283">
    <property type="entry name" value="E-box_TF_Regulators"/>
</dbReference>
<dbReference type="GO" id="GO:0000977">
    <property type="term" value="F:RNA polymerase II transcription regulatory region sequence-specific DNA binding"/>
    <property type="evidence" value="ECO:0007669"/>
    <property type="project" value="TreeGrafter"/>
</dbReference>
<sequence length="352" mass="39433">MSQVSVVHYNPVTKANNVLQQNNVSNQRSDRQIIVVRKQQHILPQSKELNKDDILLTNNAKKKPKGSKEVKTNPQPVAVARRNARERNRVKQVNNGFANLRQHIPSFIASAFENTSGRGGNKKLSKVETLRMAVEYIRSLEDLLAIDSTTSCDNVETSYPSPWFIPLTQPKNPEPKQLNVLSPPAEEDEIASTSTPPPPQQFIRINTASNTYQIIPSSLYENGENLDPLVVDEHILSDPNLMDPSLEFSQDLSYLNSIHTSSSLSPGIYSDTSLSPSSLVVEKSEQNCFIAVFNTPPQESSPSNFNVVQIKTEDEELPVISLKTENELPDEQKENIVDVLQWWEQQPQHTGS</sequence>
<dbReference type="GO" id="GO:0000981">
    <property type="term" value="F:DNA-binding transcription factor activity, RNA polymerase II-specific"/>
    <property type="evidence" value="ECO:0007669"/>
    <property type="project" value="TreeGrafter"/>
</dbReference>
<dbReference type="InterPro" id="IPR011598">
    <property type="entry name" value="bHLH_dom"/>
</dbReference>
<dbReference type="Pfam" id="PF00010">
    <property type="entry name" value="HLH"/>
    <property type="match status" value="1"/>
</dbReference>
<dbReference type="PANTHER" id="PTHR23349">
    <property type="entry name" value="BASIC HELIX-LOOP-HELIX TRANSCRIPTION FACTOR, TWIST"/>
    <property type="match status" value="1"/>
</dbReference>
<dbReference type="Gene3D" id="4.10.280.10">
    <property type="entry name" value="Helix-loop-helix DNA-binding domain"/>
    <property type="match status" value="1"/>
</dbReference>
<organism evidence="5 6">
    <name type="scientific">Exocentrus adspersus</name>
    <dbReference type="NCBI Taxonomy" id="1586481"/>
    <lineage>
        <taxon>Eukaryota</taxon>
        <taxon>Metazoa</taxon>
        <taxon>Ecdysozoa</taxon>
        <taxon>Arthropoda</taxon>
        <taxon>Hexapoda</taxon>
        <taxon>Insecta</taxon>
        <taxon>Pterygota</taxon>
        <taxon>Neoptera</taxon>
        <taxon>Endopterygota</taxon>
        <taxon>Coleoptera</taxon>
        <taxon>Polyphaga</taxon>
        <taxon>Cucujiformia</taxon>
        <taxon>Chrysomeloidea</taxon>
        <taxon>Cerambycidae</taxon>
        <taxon>Lamiinae</taxon>
        <taxon>Acanthocinini</taxon>
        <taxon>Exocentrus</taxon>
    </lineage>
</organism>
<name>A0AAV8W8N1_9CUCU</name>
<dbReference type="InterPro" id="IPR036638">
    <property type="entry name" value="HLH_DNA-bd_sf"/>
</dbReference>
<dbReference type="GO" id="GO:0046982">
    <property type="term" value="F:protein heterodimerization activity"/>
    <property type="evidence" value="ECO:0007669"/>
    <property type="project" value="UniProtKB-ARBA"/>
</dbReference>
<keyword evidence="6" id="KW-1185">Reference proteome</keyword>
<evidence type="ECO:0000256" key="3">
    <source>
        <dbReference type="ARBA" id="ARBA00023125"/>
    </source>
</evidence>
<keyword evidence="2" id="KW-0221">Differentiation</keyword>
<dbReference type="FunFam" id="4.10.280.10:FF:000060">
    <property type="entry name" value="Scute protein"/>
    <property type="match status" value="1"/>
</dbReference>
<evidence type="ECO:0000313" key="6">
    <source>
        <dbReference type="Proteomes" id="UP001159042"/>
    </source>
</evidence>
<dbReference type="SUPFAM" id="SSF47459">
    <property type="entry name" value="HLH, helix-loop-helix DNA-binding domain"/>
    <property type="match status" value="1"/>
</dbReference>
<dbReference type="GO" id="GO:0009653">
    <property type="term" value="P:anatomical structure morphogenesis"/>
    <property type="evidence" value="ECO:0007669"/>
    <property type="project" value="UniProtKB-ARBA"/>
</dbReference>
<evidence type="ECO:0000313" key="5">
    <source>
        <dbReference type="EMBL" id="KAJ8922754.1"/>
    </source>
</evidence>
<dbReference type="EMBL" id="JANEYG010000006">
    <property type="protein sequence ID" value="KAJ8922754.1"/>
    <property type="molecule type" value="Genomic_DNA"/>
</dbReference>
<accession>A0AAV8W8N1</accession>
<dbReference type="GO" id="GO:0009893">
    <property type="term" value="P:positive regulation of metabolic process"/>
    <property type="evidence" value="ECO:0007669"/>
    <property type="project" value="UniProtKB-ARBA"/>
</dbReference>
<dbReference type="GO" id="GO:0061382">
    <property type="term" value="P:Malpighian tubule tip cell differentiation"/>
    <property type="evidence" value="ECO:0007669"/>
    <property type="project" value="UniProtKB-ARBA"/>
</dbReference>
<dbReference type="AlphaFoldDB" id="A0AAV8W8N1"/>